<accession>A0A1G4W3A4</accession>
<dbReference type="Pfam" id="PF18029">
    <property type="entry name" value="Glyoxalase_6"/>
    <property type="match status" value="1"/>
</dbReference>
<sequence length="227" mass="23571">MTDAALPSRQQISDAVSALGWRLVLGALHTEVRVPSLTDAAAVAVTAASAEGAQDRLGVDIRADRAVLRVRSARGVTTEDIRLAQAISAVVAAGGRATTVGAVSVQALEIAIDALYIPAVRPFWKAVTGYVDESGASDLTAGLVDPAGRGPAIWFQQMDAPRVPGGQQPRNRLHLDVDVPHDEAPARIAAALAAGGVLLSDRRAPAFTVLADAEGNEVCVCTWQGRD</sequence>
<feature type="domain" description="Glyoxalase-like" evidence="1">
    <location>
        <begin position="110"/>
        <end position="221"/>
    </location>
</feature>
<dbReference type="PANTHER" id="PTHR35908:SF1">
    <property type="entry name" value="CONSERVED PROTEIN"/>
    <property type="match status" value="1"/>
</dbReference>
<dbReference type="Gene3D" id="3.10.180.10">
    <property type="entry name" value="2,3-Dihydroxybiphenyl 1,2-Dioxygenase, domain 1"/>
    <property type="match status" value="1"/>
</dbReference>
<evidence type="ECO:0000259" key="1">
    <source>
        <dbReference type="Pfam" id="PF18029"/>
    </source>
</evidence>
<evidence type="ECO:0000313" key="2">
    <source>
        <dbReference type="EMBL" id="SCX16048.1"/>
    </source>
</evidence>
<gene>
    <name evidence="2" type="ORF">SAMN02799620_02208</name>
</gene>
<dbReference type="PANTHER" id="PTHR35908">
    <property type="entry name" value="HYPOTHETICAL FUSION PROTEIN"/>
    <property type="match status" value="1"/>
</dbReference>
<protein>
    <submittedName>
        <fullName evidence="2">4a-hydroxytetrahydrobiopterin dehydratase</fullName>
    </submittedName>
</protein>
<dbReference type="RefSeq" id="WP_090356685.1">
    <property type="nucleotide sequence ID" value="NZ_FMUB01000004.1"/>
</dbReference>
<dbReference type="STRING" id="1502745.SAMN02799620_02208"/>
<organism evidence="2 3">
    <name type="scientific">Mycolicibacterium fluoranthenivorans</name>
    <dbReference type="NCBI Taxonomy" id="258505"/>
    <lineage>
        <taxon>Bacteria</taxon>
        <taxon>Bacillati</taxon>
        <taxon>Actinomycetota</taxon>
        <taxon>Actinomycetes</taxon>
        <taxon>Mycobacteriales</taxon>
        <taxon>Mycobacteriaceae</taxon>
        <taxon>Mycolicibacterium</taxon>
    </lineage>
</organism>
<reference evidence="3" key="1">
    <citation type="submission" date="2016-10" db="EMBL/GenBank/DDBJ databases">
        <authorList>
            <person name="Varghese N."/>
            <person name="Submissions S."/>
        </authorList>
    </citation>
    <scope>NUCLEOTIDE SEQUENCE [LARGE SCALE GENOMIC DNA]</scope>
    <source>
        <strain evidence="3">UNC267MFSha1.1M11</strain>
    </source>
</reference>
<dbReference type="EMBL" id="FMUB01000004">
    <property type="protein sequence ID" value="SCX16048.1"/>
    <property type="molecule type" value="Genomic_DNA"/>
</dbReference>
<proteinExistence type="predicted"/>
<dbReference type="InterPro" id="IPR029068">
    <property type="entry name" value="Glyas_Bleomycin-R_OHBP_Dase"/>
</dbReference>
<evidence type="ECO:0000313" key="3">
    <source>
        <dbReference type="Proteomes" id="UP000199707"/>
    </source>
</evidence>
<dbReference type="Proteomes" id="UP000199707">
    <property type="component" value="Unassembled WGS sequence"/>
</dbReference>
<dbReference type="AlphaFoldDB" id="A0A1G4W3A4"/>
<name>A0A1G4W3A4_9MYCO</name>
<dbReference type="InterPro" id="IPR041581">
    <property type="entry name" value="Glyoxalase_6"/>
</dbReference>